<accession>A0A8H5I597</accession>
<dbReference type="EMBL" id="JAAOAM010000470">
    <property type="protein sequence ID" value="KAF5530546.1"/>
    <property type="molecule type" value="Genomic_DNA"/>
</dbReference>
<keyword evidence="2" id="KW-1185">Reference proteome</keyword>
<evidence type="ECO:0000313" key="2">
    <source>
        <dbReference type="Proteomes" id="UP000522262"/>
    </source>
</evidence>
<name>A0A8H5I597_9HYPO</name>
<reference evidence="1 2" key="1">
    <citation type="submission" date="2020-05" db="EMBL/GenBank/DDBJ databases">
        <title>Identification and distribution of gene clusters putatively required for synthesis of sphingolipid metabolism inhibitors in phylogenetically diverse species of the filamentous fungus Fusarium.</title>
        <authorList>
            <person name="Kim H.-S."/>
            <person name="Busman M."/>
            <person name="Brown D.W."/>
            <person name="Divon H."/>
            <person name="Uhlig S."/>
            <person name="Proctor R.H."/>
        </authorList>
    </citation>
    <scope>NUCLEOTIDE SEQUENCE [LARGE SCALE GENOMIC DNA]</scope>
    <source>
        <strain evidence="1 2">NRRL 53147</strain>
    </source>
</reference>
<dbReference type="AlphaFoldDB" id="A0A8H5I597"/>
<comment type="caution">
    <text evidence="1">The sequence shown here is derived from an EMBL/GenBank/DDBJ whole genome shotgun (WGS) entry which is preliminary data.</text>
</comment>
<dbReference type="Proteomes" id="UP000522262">
    <property type="component" value="Unassembled WGS sequence"/>
</dbReference>
<evidence type="ECO:0000313" key="1">
    <source>
        <dbReference type="EMBL" id="KAF5530546.1"/>
    </source>
</evidence>
<protein>
    <submittedName>
        <fullName evidence="1">Uncharacterized protein</fullName>
    </submittedName>
</protein>
<organism evidence="1 2">
    <name type="scientific">Fusarium mexicanum</name>
    <dbReference type="NCBI Taxonomy" id="751941"/>
    <lineage>
        <taxon>Eukaryota</taxon>
        <taxon>Fungi</taxon>
        <taxon>Dikarya</taxon>
        <taxon>Ascomycota</taxon>
        <taxon>Pezizomycotina</taxon>
        <taxon>Sordariomycetes</taxon>
        <taxon>Hypocreomycetidae</taxon>
        <taxon>Hypocreales</taxon>
        <taxon>Nectriaceae</taxon>
        <taxon>Fusarium</taxon>
        <taxon>Fusarium fujikuroi species complex</taxon>
    </lineage>
</organism>
<sequence length="165" mass="18526">MFGPREDAPAILVALHGASSELSIGLANEVISVTRELVEDFWYETEEWCLLGQRFTPYSRRDLFSQPGDSGSCIFDNRGRIASAAEEQEMQDNCAYTLLNTPIQAVVWRDVFSSWEPQDDDLEVYGIPADGTTTAYWVAHYLDPDIAKYHLLSPGDEKGNMTRSP</sequence>
<gene>
    <name evidence="1" type="ORF">FMEXI_13484</name>
</gene>
<proteinExistence type="predicted"/>